<reference evidence="2 3" key="1">
    <citation type="submission" date="2020-07" db="EMBL/GenBank/DDBJ databases">
        <title>Characterization and genome sequencing of isolate MD1, a novel member within the family Lachnospiraceae.</title>
        <authorList>
            <person name="Rettenmaier R."/>
            <person name="Di Bello L."/>
            <person name="Zinser C."/>
            <person name="Scheitz K."/>
            <person name="Liebl W."/>
            <person name="Zverlov V."/>
        </authorList>
    </citation>
    <scope>NUCLEOTIDE SEQUENCE [LARGE SCALE GENOMIC DNA]</scope>
    <source>
        <strain evidence="2 3">MD1</strain>
    </source>
</reference>
<protein>
    <submittedName>
        <fullName evidence="2">ABC-2 family transporter protein</fullName>
    </submittedName>
</protein>
<dbReference type="Pfam" id="PF06182">
    <property type="entry name" value="ABC2_membrane_6"/>
    <property type="match status" value="1"/>
</dbReference>
<evidence type="ECO:0000256" key="1">
    <source>
        <dbReference type="SAM" id="Phobius"/>
    </source>
</evidence>
<dbReference type="AlphaFoldDB" id="A0A839JZT9"/>
<keyword evidence="1" id="KW-0812">Transmembrane</keyword>
<feature type="transmembrane region" description="Helical" evidence="1">
    <location>
        <begin position="20"/>
        <end position="43"/>
    </location>
</feature>
<evidence type="ECO:0000313" key="2">
    <source>
        <dbReference type="EMBL" id="MBB2182920.1"/>
    </source>
</evidence>
<dbReference type="PANTHER" id="PTHR36832:SF1">
    <property type="entry name" value="SLR1174 PROTEIN"/>
    <property type="match status" value="1"/>
</dbReference>
<evidence type="ECO:0000313" key="3">
    <source>
        <dbReference type="Proteomes" id="UP000574276"/>
    </source>
</evidence>
<dbReference type="Proteomes" id="UP000574276">
    <property type="component" value="Unassembled WGS sequence"/>
</dbReference>
<dbReference type="RefSeq" id="WP_228352608.1">
    <property type="nucleotide sequence ID" value="NZ_JACEGA010000001.1"/>
</dbReference>
<comment type="caution">
    <text evidence="2">The sequence shown here is derived from an EMBL/GenBank/DDBJ whole genome shotgun (WGS) entry which is preliminary data.</text>
</comment>
<feature type="transmembrane region" description="Helical" evidence="1">
    <location>
        <begin position="174"/>
        <end position="198"/>
    </location>
</feature>
<accession>A0A839JZT9</accession>
<dbReference type="InterPro" id="IPR010390">
    <property type="entry name" value="ABC-2_transporter-like"/>
</dbReference>
<feature type="transmembrane region" description="Helical" evidence="1">
    <location>
        <begin position="112"/>
        <end position="129"/>
    </location>
</feature>
<proteinExistence type="predicted"/>
<feature type="transmembrane region" description="Helical" evidence="1">
    <location>
        <begin position="230"/>
        <end position="248"/>
    </location>
</feature>
<sequence length="264" mass="30685">MKKYLEISKLFFKLQLAWRFDIAINVFLTIVKIVSAYLIWNNIFGTRELVSGFTFHTMLSYYIINSFLSQLDMSDRVSNEISFRIRGGTFSKYMVIPANIQGYFVSQTFGTSVFYLVFNLIAAIVWIFIFQIKFAITNNPFHIAAALLIALLGILFMIQLNYFLGLLTLKFEDIYLFLMIKNNILLFVTGVMIPLVLLPEKIVGAMKFLPFYYLTYLPSMLFIGRNEGEILLGFIVLPIWIVLFLLINKYTYEMLRVRYDGVGI</sequence>
<name>A0A839JZT9_9FIRM</name>
<keyword evidence="1" id="KW-0472">Membrane</keyword>
<organism evidence="2 3">
    <name type="scientific">Variimorphobacter saccharofermentans</name>
    <dbReference type="NCBI Taxonomy" id="2755051"/>
    <lineage>
        <taxon>Bacteria</taxon>
        <taxon>Bacillati</taxon>
        <taxon>Bacillota</taxon>
        <taxon>Clostridia</taxon>
        <taxon>Lachnospirales</taxon>
        <taxon>Lachnospiraceae</taxon>
        <taxon>Variimorphobacter</taxon>
    </lineage>
</organism>
<feature type="transmembrane region" description="Helical" evidence="1">
    <location>
        <begin position="205"/>
        <end position="224"/>
    </location>
</feature>
<feature type="transmembrane region" description="Helical" evidence="1">
    <location>
        <begin position="141"/>
        <end position="162"/>
    </location>
</feature>
<keyword evidence="1" id="KW-1133">Transmembrane helix</keyword>
<feature type="transmembrane region" description="Helical" evidence="1">
    <location>
        <begin position="49"/>
        <end position="68"/>
    </location>
</feature>
<dbReference type="PANTHER" id="PTHR36832">
    <property type="entry name" value="SLR1174 PROTEIN-RELATED"/>
    <property type="match status" value="1"/>
</dbReference>
<dbReference type="EMBL" id="JACEGA010000001">
    <property type="protein sequence ID" value="MBB2182920.1"/>
    <property type="molecule type" value="Genomic_DNA"/>
</dbReference>
<gene>
    <name evidence="2" type="ORF">H0486_08525</name>
</gene>
<keyword evidence="3" id="KW-1185">Reference proteome</keyword>